<dbReference type="InterPro" id="IPR052742">
    <property type="entry name" value="Mito_N-acetyltransferase"/>
</dbReference>
<protein>
    <submittedName>
        <fullName evidence="2">GNAT family N-acetyltransferase</fullName>
    </submittedName>
</protein>
<comment type="caution">
    <text evidence="2">The sequence shown here is derived from an EMBL/GenBank/DDBJ whole genome shotgun (WGS) entry which is preliminary data.</text>
</comment>
<dbReference type="Proteomes" id="UP001209681">
    <property type="component" value="Unassembled WGS sequence"/>
</dbReference>
<dbReference type="Pfam" id="PF00583">
    <property type="entry name" value="Acetyltransf_1"/>
    <property type="match status" value="1"/>
</dbReference>
<gene>
    <name evidence="2" type="ORF">OOT00_04720</name>
</gene>
<dbReference type="EMBL" id="JAPFPW010000003">
    <property type="protein sequence ID" value="MCW7753287.1"/>
    <property type="molecule type" value="Genomic_DNA"/>
</dbReference>
<dbReference type="InterPro" id="IPR000182">
    <property type="entry name" value="GNAT_dom"/>
</dbReference>
<feature type="domain" description="N-acetyltransferase" evidence="1">
    <location>
        <begin position="1"/>
        <end position="160"/>
    </location>
</feature>
<accession>A0ABT3N8C4</accession>
<keyword evidence="3" id="KW-1185">Reference proteome</keyword>
<dbReference type="PANTHER" id="PTHR43138">
    <property type="entry name" value="ACETYLTRANSFERASE, GNAT FAMILY"/>
    <property type="match status" value="1"/>
</dbReference>
<dbReference type="InterPro" id="IPR016181">
    <property type="entry name" value="Acyl_CoA_acyltransferase"/>
</dbReference>
<reference evidence="2 3" key="1">
    <citation type="submission" date="2022-11" db="EMBL/GenBank/DDBJ databases">
        <title>Desulfobotulus tamanensis H1 sp. nov. - anaerobic, alkaliphilic, sulphate reducing bacterium isolated from terrestrial mud volcano.</title>
        <authorList>
            <person name="Frolova A."/>
            <person name="Merkel A.Y."/>
            <person name="Slobodkin A.I."/>
        </authorList>
    </citation>
    <scope>NUCLEOTIDE SEQUENCE [LARGE SCALE GENOMIC DNA]</scope>
    <source>
        <strain evidence="2 3">H1</strain>
    </source>
</reference>
<evidence type="ECO:0000313" key="3">
    <source>
        <dbReference type="Proteomes" id="UP001209681"/>
    </source>
</evidence>
<evidence type="ECO:0000313" key="2">
    <source>
        <dbReference type="EMBL" id="MCW7753287.1"/>
    </source>
</evidence>
<organism evidence="2 3">
    <name type="scientific">Desulfobotulus pelophilus</name>
    <dbReference type="NCBI Taxonomy" id="2823377"/>
    <lineage>
        <taxon>Bacteria</taxon>
        <taxon>Pseudomonadati</taxon>
        <taxon>Thermodesulfobacteriota</taxon>
        <taxon>Desulfobacteria</taxon>
        <taxon>Desulfobacterales</taxon>
        <taxon>Desulfobacteraceae</taxon>
        <taxon>Desulfobotulus</taxon>
    </lineage>
</organism>
<dbReference type="PANTHER" id="PTHR43138:SF1">
    <property type="entry name" value="N-ACETYLTRANSFERASE ACA1"/>
    <property type="match status" value="1"/>
</dbReference>
<sequence>MQIRDMTKEDFTSFWPVFQKILKDRETYTLNPDMDMEEAHTLWCTLPLACYVAAEGEEILGTYYLKPNAAGPGAHICNCGYMMAPRAREKGIARDLCLHSQEMARAKGFRGMQFNAVVSSNEVAVRLWLKLGYSILGTVPEGYLHPVLGYVDTYIMFQKL</sequence>
<dbReference type="SUPFAM" id="SSF55729">
    <property type="entry name" value="Acyl-CoA N-acyltransferases (Nat)"/>
    <property type="match status" value="1"/>
</dbReference>
<proteinExistence type="predicted"/>
<dbReference type="Gene3D" id="3.40.630.30">
    <property type="match status" value="1"/>
</dbReference>
<dbReference type="PROSITE" id="PS51186">
    <property type="entry name" value="GNAT"/>
    <property type="match status" value="1"/>
</dbReference>
<dbReference type="RefSeq" id="WP_265424144.1">
    <property type="nucleotide sequence ID" value="NZ_JAPFPW010000003.1"/>
</dbReference>
<dbReference type="CDD" id="cd04301">
    <property type="entry name" value="NAT_SF"/>
    <property type="match status" value="1"/>
</dbReference>
<evidence type="ECO:0000259" key="1">
    <source>
        <dbReference type="PROSITE" id="PS51186"/>
    </source>
</evidence>
<name>A0ABT3N8C4_9BACT</name>